<feature type="binding site" evidence="12">
    <location>
        <position position="350"/>
    </location>
    <ligand>
        <name>Zn(2+)</name>
        <dbReference type="ChEBI" id="CHEBI:29105"/>
        <label>2</label>
    </ligand>
</feature>
<dbReference type="InterPro" id="IPR042115">
    <property type="entry name" value="PriA_3primeBD_sf"/>
</dbReference>
<dbReference type="Pfam" id="PF00270">
    <property type="entry name" value="DEAD"/>
    <property type="match status" value="1"/>
</dbReference>
<feature type="binding site" evidence="12">
    <location>
        <position position="365"/>
    </location>
    <ligand>
        <name>Zn(2+)</name>
        <dbReference type="ChEBI" id="CHEBI:29105"/>
        <label>2</label>
    </ligand>
</feature>
<comment type="function">
    <text evidence="12">Initiates the restart of stalled replication forks, which reloads the replicative helicase on sites other than the origin of replication. Recognizes and binds to abandoned replication forks and remodels them to uncover a helicase loading site. Promotes assembly of the primosome at these replication forks.</text>
</comment>
<feature type="binding site" evidence="12">
    <location>
        <position position="347"/>
    </location>
    <ligand>
        <name>Zn(2+)</name>
        <dbReference type="ChEBI" id="CHEBI:29105"/>
        <label>2</label>
    </ligand>
</feature>
<proteinExistence type="inferred from homology"/>
<dbReference type="InterPro" id="IPR041222">
    <property type="entry name" value="PriA_3primeBD"/>
</dbReference>
<dbReference type="GO" id="GO:0005524">
    <property type="term" value="F:ATP binding"/>
    <property type="evidence" value="ECO:0007669"/>
    <property type="project" value="UniProtKB-UniRule"/>
</dbReference>
<dbReference type="GO" id="GO:0008270">
    <property type="term" value="F:zinc ion binding"/>
    <property type="evidence" value="ECO:0007669"/>
    <property type="project" value="UniProtKB-UniRule"/>
</dbReference>
<dbReference type="eggNOG" id="COG1198">
    <property type="taxonomic scope" value="Bacteria"/>
</dbReference>
<dbReference type="EMBL" id="CP001999">
    <property type="protein sequence ID" value="ADG93054.1"/>
    <property type="molecule type" value="Genomic_DNA"/>
</dbReference>
<dbReference type="RefSeq" id="WP_013135199.1">
    <property type="nucleotide sequence ID" value="NC_014166.1"/>
</dbReference>
<dbReference type="GO" id="GO:0003677">
    <property type="term" value="F:DNA binding"/>
    <property type="evidence" value="ECO:0007669"/>
    <property type="project" value="UniProtKB-UniRule"/>
</dbReference>
<sequence>MSFYYELALLKSPLDNLTYCSDVNIEIGTLVEVSLQRRKVLSKAVVVKEVEKPSFKCTTIQTITNLFYSTEMIKIATFTSMYYVSSLGEALSLFIPFDKIVIKNNEKYKVKSNILLSKEQEEAYNFCLEHKQALLFANTGAGKTEIYIKTIEKYLNEDKQAILLMPEISLTPQMQNRLEKVFKEKVAIWHSKITKKRKEEIIKKVLSGEIKLLAGARSALFLPLDNLGLIIVDEEHDESYKSDSKPRYNTKDLALYISKTLDIQAILGSATPSLNTYHKIPFYRLSKTYFDTKKSINYDDSTSNLSPKIVNRIKSIIEQKHQVIIFLPTRANYKYQVCTSCGSSVECPFCSVSMSLHKNSLALKCHYCGYTQQIPKTCPSCKTGVIHNLRVGTAQIEEELNLIFPDKKIKRFDRDEVKTDTQLRKVLEEFNKNKIDILVGTQMLSKGHDYHNVKLAVVLGIDSILKMNSYKARERALSLLIQISGRSGRKGEGEVIIQTQNKEFFDFYLGNKDYKEFLDEELTFREDLYPPYYKLAKVIFAHANGLKVKDEFDRYTNILKSNEKIEVVGANQSPIFKLSNKYRYEILLRSKNIKALIEVLHSIKSPMVSIDMDTIY</sequence>
<dbReference type="GO" id="GO:0006310">
    <property type="term" value="P:DNA recombination"/>
    <property type="evidence" value="ECO:0007669"/>
    <property type="project" value="InterPro"/>
</dbReference>
<dbReference type="OrthoDB" id="9759544at2"/>
<dbReference type="InterPro" id="IPR041236">
    <property type="entry name" value="PriA_C"/>
</dbReference>
<dbReference type="FunFam" id="3.40.50.300:FF:000489">
    <property type="entry name" value="Primosome assembly protein PriA"/>
    <property type="match status" value="1"/>
</dbReference>
<keyword evidence="2 12" id="KW-0235">DNA replication</keyword>
<comment type="catalytic activity">
    <reaction evidence="12">
        <text>Couples ATP hydrolysis with the unwinding of duplex DNA by translocating in the 3'-5' direction.</text>
        <dbReference type="EC" id="5.6.2.4"/>
    </reaction>
</comment>
<dbReference type="KEGG" id="ant:Arnit_1396"/>
<comment type="catalytic activity">
    <reaction evidence="11 12">
        <text>ATP + H2O = ADP + phosphate + H(+)</text>
        <dbReference type="Rhea" id="RHEA:13065"/>
        <dbReference type="ChEBI" id="CHEBI:15377"/>
        <dbReference type="ChEBI" id="CHEBI:15378"/>
        <dbReference type="ChEBI" id="CHEBI:30616"/>
        <dbReference type="ChEBI" id="CHEBI:43474"/>
        <dbReference type="ChEBI" id="CHEBI:456216"/>
        <dbReference type="EC" id="5.6.2.4"/>
    </reaction>
</comment>
<keyword evidence="1 12" id="KW-0639">Primosome</keyword>
<keyword evidence="8 12" id="KW-0067">ATP-binding</keyword>
<dbReference type="GO" id="GO:0043138">
    <property type="term" value="F:3'-5' DNA helicase activity"/>
    <property type="evidence" value="ECO:0007669"/>
    <property type="project" value="UniProtKB-EC"/>
</dbReference>
<gene>
    <name evidence="12" type="primary">priA</name>
    <name evidence="15" type="ordered locus">Arnit_1396</name>
</gene>
<feature type="binding site" evidence="12">
    <location>
        <position position="341"/>
    </location>
    <ligand>
        <name>Zn(2+)</name>
        <dbReference type="ChEBI" id="CHEBI:29105"/>
        <label>1</label>
    </ligand>
</feature>
<comment type="similarity">
    <text evidence="12">Belongs to the helicase family. PriA subfamily.</text>
</comment>
<dbReference type="Pfam" id="PF17764">
    <property type="entry name" value="PriA_3primeBD"/>
    <property type="match status" value="1"/>
</dbReference>
<feature type="binding site" evidence="12">
    <location>
        <position position="378"/>
    </location>
    <ligand>
        <name>Zn(2+)</name>
        <dbReference type="ChEBI" id="CHEBI:29105"/>
        <label>1</label>
    </ligand>
</feature>
<dbReference type="EC" id="5.6.2.4" evidence="12"/>
<evidence type="ECO:0000313" key="16">
    <source>
        <dbReference type="Proteomes" id="UP000000939"/>
    </source>
</evidence>
<dbReference type="AlphaFoldDB" id="D5V5B9"/>
<evidence type="ECO:0000313" key="15">
    <source>
        <dbReference type="EMBL" id="ADG93054.1"/>
    </source>
</evidence>
<comment type="subunit">
    <text evidence="12">Component of the replication restart primosome.</text>
</comment>
<dbReference type="Pfam" id="PF18074">
    <property type="entry name" value="PriA_C"/>
    <property type="match status" value="1"/>
</dbReference>
<name>D5V5B9_ARCNC</name>
<keyword evidence="7 12" id="KW-0862">Zinc</keyword>
<evidence type="ECO:0000256" key="11">
    <source>
        <dbReference type="ARBA" id="ARBA00048988"/>
    </source>
</evidence>
<feature type="domain" description="Helicase C-terminal" evidence="14">
    <location>
        <begin position="373"/>
        <end position="536"/>
    </location>
</feature>
<evidence type="ECO:0000256" key="12">
    <source>
        <dbReference type="HAMAP-Rule" id="MF_00983"/>
    </source>
</evidence>
<keyword evidence="5 12" id="KW-0378">Hydrolase</keyword>
<dbReference type="PROSITE" id="PS51192">
    <property type="entry name" value="HELICASE_ATP_BIND_1"/>
    <property type="match status" value="1"/>
</dbReference>
<dbReference type="InterPro" id="IPR001650">
    <property type="entry name" value="Helicase_C-like"/>
</dbReference>
<keyword evidence="6 12" id="KW-0347">Helicase</keyword>
<keyword evidence="16" id="KW-1185">Reference proteome</keyword>
<reference evidence="15 16" key="1">
    <citation type="journal article" date="2010" name="Stand. Genomic Sci.">
        <title>Complete genome sequence of Arcobacter nitrofigilis type strain (CI).</title>
        <authorList>
            <person name="Pati A."/>
            <person name="Gronow S."/>
            <person name="Lapidus A."/>
            <person name="Copeland A."/>
            <person name="Glavina Del Rio T."/>
            <person name="Nolan M."/>
            <person name="Lucas S."/>
            <person name="Tice H."/>
            <person name="Cheng J.F."/>
            <person name="Han C."/>
            <person name="Chertkov O."/>
            <person name="Bruce D."/>
            <person name="Tapia R."/>
            <person name="Goodwin L."/>
            <person name="Pitluck S."/>
            <person name="Liolios K."/>
            <person name="Ivanova N."/>
            <person name="Mavromatis K."/>
            <person name="Chen A."/>
            <person name="Palaniappan K."/>
            <person name="Land M."/>
            <person name="Hauser L."/>
            <person name="Chang Y.J."/>
            <person name="Jeffries C.D."/>
            <person name="Detter J.C."/>
            <person name="Rohde M."/>
            <person name="Goker M."/>
            <person name="Bristow J."/>
            <person name="Eisen J.A."/>
            <person name="Markowitz V."/>
            <person name="Hugenholtz P."/>
            <person name="Klenk H.P."/>
            <person name="Kyrpides N.C."/>
        </authorList>
    </citation>
    <scope>NUCLEOTIDE SEQUENCE [LARGE SCALE GENOMIC DNA]</scope>
    <source>
        <strain evidence="16">ATCC 33309 / DSM 7299 / CCUG 15893 / LMG 7604 / NCTC 12251 / CI</strain>
    </source>
</reference>
<dbReference type="SMART" id="SM00487">
    <property type="entry name" value="DEXDc"/>
    <property type="match status" value="1"/>
</dbReference>
<dbReference type="SUPFAM" id="SSF52540">
    <property type="entry name" value="P-loop containing nucleoside triphosphate hydrolases"/>
    <property type="match status" value="1"/>
</dbReference>
<dbReference type="HOGENOM" id="CLU_013353_4_1_7"/>
<dbReference type="InterPro" id="IPR040498">
    <property type="entry name" value="PriA_CRR"/>
</dbReference>
<evidence type="ECO:0000256" key="7">
    <source>
        <dbReference type="ARBA" id="ARBA00022833"/>
    </source>
</evidence>
<evidence type="ECO:0000259" key="13">
    <source>
        <dbReference type="PROSITE" id="PS51192"/>
    </source>
</evidence>
<evidence type="ECO:0000256" key="1">
    <source>
        <dbReference type="ARBA" id="ARBA00022515"/>
    </source>
</evidence>
<evidence type="ECO:0000256" key="3">
    <source>
        <dbReference type="ARBA" id="ARBA00022723"/>
    </source>
</evidence>
<keyword evidence="4 12" id="KW-0547">Nucleotide-binding</keyword>
<evidence type="ECO:0000256" key="4">
    <source>
        <dbReference type="ARBA" id="ARBA00022741"/>
    </source>
</evidence>
<accession>D5V5B9</accession>
<dbReference type="STRING" id="572480.Arnit_1396"/>
<dbReference type="InterPro" id="IPR014001">
    <property type="entry name" value="Helicase_ATP-bd"/>
</dbReference>
<dbReference type="GO" id="GO:0006269">
    <property type="term" value="P:DNA replication, synthesis of primer"/>
    <property type="evidence" value="ECO:0007669"/>
    <property type="project" value="UniProtKB-KW"/>
</dbReference>
<dbReference type="Pfam" id="PF18319">
    <property type="entry name" value="Zn_ribbon_PriA"/>
    <property type="match status" value="1"/>
</dbReference>
<feature type="domain" description="Helicase ATP-binding" evidence="13">
    <location>
        <begin position="124"/>
        <end position="290"/>
    </location>
</feature>
<evidence type="ECO:0000259" key="14">
    <source>
        <dbReference type="PROSITE" id="PS51194"/>
    </source>
</evidence>
<feature type="binding site" evidence="12">
    <location>
        <position position="381"/>
    </location>
    <ligand>
        <name>Zn(2+)</name>
        <dbReference type="ChEBI" id="CHEBI:29105"/>
        <label>1</label>
    </ligand>
</feature>
<dbReference type="SMART" id="SM00490">
    <property type="entry name" value="HELICc"/>
    <property type="match status" value="1"/>
</dbReference>
<organism evidence="15 16">
    <name type="scientific">Arcobacter nitrofigilis (strain ATCC 33309 / DSM 7299 / CCUG 15893 / LMG 7604 / NCTC 12251 / CI)</name>
    <name type="common">Campylobacter nitrofigilis</name>
    <dbReference type="NCBI Taxonomy" id="572480"/>
    <lineage>
        <taxon>Bacteria</taxon>
        <taxon>Pseudomonadati</taxon>
        <taxon>Campylobacterota</taxon>
        <taxon>Epsilonproteobacteria</taxon>
        <taxon>Campylobacterales</taxon>
        <taxon>Arcobacteraceae</taxon>
        <taxon>Arcobacter</taxon>
    </lineage>
</organism>
<dbReference type="GO" id="GO:0006302">
    <property type="term" value="P:double-strand break repair"/>
    <property type="evidence" value="ECO:0007669"/>
    <property type="project" value="InterPro"/>
</dbReference>
<dbReference type="InterPro" id="IPR005259">
    <property type="entry name" value="PriA"/>
</dbReference>
<dbReference type="Gene3D" id="3.40.1440.60">
    <property type="entry name" value="PriA, 3(prime) DNA-binding domain"/>
    <property type="match status" value="1"/>
</dbReference>
<dbReference type="Proteomes" id="UP000000939">
    <property type="component" value="Chromosome"/>
</dbReference>
<evidence type="ECO:0000256" key="8">
    <source>
        <dbReference type="ARBA" id="ARBA00022840"/>
    </source>
</evidence>
<dbReference type="InterPro" id="IPR027417">
    <property type="entry name" value="P-loop_NTPase"/>
</dbReference>
<evidence type="ECO:0000256" key="10">
    <source>
        <dbReference type="ARBA" id="ARBA00023235"/>
    </source>
</evidence>
<dbReference type="NCBIfam" id="TIGR00595">
    <property type="entry name" value="priA"/>
    <property type="match status" value="1"/>
</dbReference>
<dbReference type="HAMAP" id="MF_00983">
    <property type="entry name" value="PriA"/>
    <property type="match status" value="1"/>
</dbReference>
<keyword evidence="10 12" id="KW-0413">Isomerase</keyword>
<evidence type="ECO:0000256" key="6">
    <source>
        <dbReference type="ARBA" id="ARBA00022806"/>
    </source>
</evidence>
<dbReference type="Pfam" id="PF00271">
    <property type="entry name" value="Helicase_C"/>
    <property type="match status" value="1"/>
</dbReference>
<dbReference type="GO" id="GO:0016887">
    <property type="term" value="F:ATP hydrolysis activity"/>
    <property type="evidence" value="ECO:0007669"/>
    <property type="project" value="RHEA"/>
</dbReference>
<comment type="cofactor">
    <cofactor evidence="12">
        <name>Zn(2+)</name>
        <dbReference type="ChEBI" id="CHEBI:29105"/>
    </cofactor>
    <text evidence="12">Binds 2 zinc ions per subunit.</text>
</comment>
<protein>
    <recommendedName>
        <fullName evidence="12">Replication restart protein PriA</fullName>
    </recommendedName>
    <alternativeName>
        <fullName evidence="12">ATP-dependent DNA helicase PriA</fullName>
        <ecNumber evidence="12">5.6.2.4</ecNumber>
    </alternativeName>
    <alternativeName>
        <fullName evidence="12">DNA 3'-5' helicase PriA</fullName>
    </alternativeName>
</protein>
<dbReference type="InterPro" id="IPR011545">
    <property type="entry name" value="DEAD/DEAH_box_helicase_dom"/>
</dbReference>
<evidence type="ECO:0000256" key="5">
    <source>
        <dbReference type="ARBA" id="ARBA00022801"/>
    </source>
</evidence>
<dbReference type="PANTHER" id="PTHR30580:SF0">
    <property type="entry name" value="PRIMOSOMAL PROTEIN N"/>
    <property type="match status" value="1"/>
</dbReference>
<feature type="binding site" evidence="12">
    <location>
        <position position="368"/>
    </location>
    <ligand>
        <name>Zn(2+)</name>
        <dbReference type="ChEBI" id="CHEBI:29105"/>
        <label>2</label>
    </ligand>
</feature>
<dbReference type="PROSITE" id="PS51194">
    <property type="entry name" value="HELICASE_CTER"/>
    <property type="match status" value="1"/>
</dbReference>
<evidence type="ECO:0000256" key="2">
    <source>
        <dbReference type="ARBA" id="ARBA00022705"/>
    </source>
</evidence>
<dbReference type="PANTHER" id="PTHR30580">
    <property type="entry name" value="PRIMOSOMAL PROTEIN N"/>
    <property type="match status" value="1"/>
</dbReference>
<evidence type="ECO:0000256" key="9">
    <source>
        <dbReference type="ARBA" id="ARBA00023125"/>
    </source>
</evidence>
<dbReference type="GO" id="GO:1990077">
    <property type="term" value="C:primosome complex"/>
    <property type="evidence" value="ECO:0007669"/>
    <property type="project" value="UniProtKB-UniRule"/>
</dbReference>
<dbReference type="GO" id="GO:0006270">
    <property type="term" value="P:DNA replication initiation"/>
    <property type="evidence" value="ECO:0007669"/>
    <property type="project" value="TreeGrafter"/>
</dbReference>
<dbReference type="Gene3D" id="3.40.50.300">
    <property type="entry name" value="P-loop containing nucleotide triphosphate hydrolases"/>
    <property type="match status" value="2"/>
</dbReference>
<feature type="binding site" evidence="12">
    <location>
        <position position="338"/>
    </location>
    <ligand>
        <name>Zn(2+)</name>
        <dbReference type="ChEBI" id="CHEBI:29105"/>
        <label>1</label>
    </ligand>
</feature>
<dbReference type="NCBIfam" id="NF004069">
    <property type="entry name" value="PRK05580.2-1"/>
    <property type="match status" value="1"/>
</dbReference>
<keyword evidence="9 12" id="KW-0238">DNA-binding</keyword>
<keyword evidence="3 12" id="KW-0479">Metal-binding</keyword>